<sequence>MAMQKYCLVVLSLAVLPSISSGANTTETTKASTAASSAVVTSTVGATGTTAKAGSTAAVTGSTAASATSGTTMRSCVEQYSPWMTRGVCNDTCGGYGQMQLVRACLTGCTCEGPFQMQIRCAQALCEFPRATCDTSVGLAKYLFGTNWYCGFGNGI</sequence>
<gene>
    <name evidence="2" type="ORF">MSPICULIGERA_LOCUS20545</name>
</gene>
<organism evidence="2 3">
    <name type="scientific">Mesorhabditis spiculigera</name>
    <dbReference type="NCBI Taxonomy" id="96644"/>
    <lineage>
        <taxon>Eukaryota</taxon>
        <taxon>Metazoa</taxon>
        <taxon>Ecdysozoa</taxon>
        <taxon>Nematoda</taxon>
        <taxon>Chromadorea</taxon>
        <taxon>Rhabditida</taxon>
        <taxon>Rhabditina</taxon>
        <taxon>Rhabditomorpha</taxon>
        <taxon>Rhabditoidea</taxon>
        <taxon>Rhabditidae</taxon>
        <taxon>Mesorhabditinae</taxon>
        <taxon>Mesorhabditis</taxon>
    </lineage>
</organism>
<keyword evidence="3" id="KW-1185">Reference proteome</keyword>
<keyword evidence="1" id="KW-0732">Signal</keyword>
<name>A0AA36D7X6_9BILA</name>
<dbReference type="EMBL" id="CATQJA010002664">
    <property type="protein sequence ID" value="CAJ0582412.1"/>
    <property type="molecule type" value="Genomic_DNA"/>
</dbReference>
<accession>A0AA36D7X6</accession>
<comment type="caution">
    <text evidence="2">The sequence shown here is derived from an EMBL/GenBank/DDBJ whole genome shotgun (WGS) entry which is preliminary data.</text>
</comment>
<feature type="chain" id="PRO_5041278466" evidence="1">
    <location>
        <begin position="23"/>
        <end position="156"/>
    </location>
</feature>
<evidence type="ECO:0000256" key="1">
    <source>
        <dbReference type="SAM" id="SignalP"/>
    </source>
</evidence>
<evidence type="ECO:0000313" key="2">
    <source>
        <dbReference type="EMBL" id="CAJ0582412.1"/>
    </source>
</evidence>
<dbReference type="AlphaFoldDB" id="A0AA36D7X6"/>
<protein>
    <submittedName>
        <fullName evidence="2">Uncharacterized protein</fullName>
    </submittedName>
</protein>
<reference evidence="2" key="1">
    <citation type="submission" date="2023-06" db="EMBL/GenBank/DDBJ databases">
        <authorList>
            <person name="Delattre M."/>
        </authorList>
    </citation>
    <scope>NUCLEOTIDE SEQUENCE</scope>
    <source>
        <strain evidence="2">AF72</strain>
    </source>
</reference>
<evidence type="ECO:0000313" key="3">
    <source>
        <dbReference type="Proteomes" id="UP001177023"/>
    </source>
</evidence>
<dbReference type="Proteomes" id="UP001177023">
    <property type="component" value="Unassembled WGS sequence"/>
</dbReference>
<proteinExistence type="predicted"/>
<feature type="signal peptide" evidence="1">
    <location>
        <begin position="1"/>
        <end position="22"/>
    </location>
</feature>
<feature type="non-terminal residue" evidence="2">
    <location>
        <position position="156"/>
    </location>
</feature>